<name>A0A0F4IXM5_9ACTN</name>
<keyword evidence="3" id="KW-1185">Reference proteome</keyword>
<dbReference type="Pfam" id="PF19381">
    <property type="entry name" value="DUF5956"/>
    <property type="match status" value="1"/>
</dbReference>
<protein>
    <submittedName>
        <fullName evidence="2">Uncharacterized protein</fullName>
    </submittedName>
</protein>
<evidence type="ECO:0000313" key="3">
    <source>
        <dbReference type="Proteomes" id="UP000033551"/>
    </source>
</evidence>
<organism evidence="2 3">
    <name type="scientific">Streptomyces katrae</name>
    <dbReference type="NCBI Taxonomy" id="68223"/>
    <lineage>
        <taxon>Bacteria</taxon>
        <taxon>Bacillati</taxon>
        <taxon>Actinomycetota</taxon>
        <taxon>Actinomycetes</taxon>
        <taxon>Kitasatosporales</taxon>
        <taxon>Streptomycetaceae</taxon>
        <taxon>Streptomyces</taxon>
    </lineage>
</organism>
<accession>A0A0F4IXM5</accession>
<dbReference type="Proteomes" id="UP000033551">
    <property type="component" value="Unassembled WGS sequence"/>
</dbReference>
<proteinExistence type="predicted"/>
<feature type="region of interest" description="Disordered" evidence="1">
    <location>
        <begin position="1"/>
        <end position="22"/>
    </location>
</feature>
<evidence type="ECO:0000313" key="2">
    <source>
        <dbReference type="EMBL" id="KJY26790.1"/>
    </source>
</evidence>
<dbReference type="PATRIC" id="fig|68223.7.peg.2193"/>
<dbReference type="InterPro" id="IPR046000">
    <property type="entry name" value="DUF5956"/>
</dbReference>
<dbReference type="EMBL" id="JZWV01000904">
    <property type="protein sequence ID" value="KJY26790.1"/>
    <property type="molecule type" value="Genomic_DNA"/>
</dbReference>
<dbReference type="AlphaFoldDB" id="A0A0F4IXM5"/>
<comment type="caution">
    <text evidence="2">The sequence shown here is derived from an EMBL/GenBank/DDBJ whole genome shotgun (WGS) entry which is preliminary data.</text>
</comment>
<dbReference type="OrthoDB" id="4850920at2"/>
<gene>
    <name evidence="2" type="ORF">VR44_29240</name>
</gene>
<evidence type="ECO:0000256" key="1">
    <source>
        <dbReference type="SAM" id="MobiDB-lite"/>
    </source>
</evidence>
<reference evidence="2 3" key="1">
    <citation type="submission" date="2015-02" db="EMBL/GenBank/DDBJ databases">
        <authorList>
            <person name="Ju K.-S."/>
            <person name="Doroghazi J.R."/>
            <person name="Metcalf W."/>
        </authorList>
    </citation>
    <scope>NUCLEOTIDE SEQUENCE [LARGE SCALE GENOMIC DNA]</scope>
    <source>
        <strain evidence="2 3">NRRL ISP-5550</strain>
    </source>
</reference>
<sequence>MSWDAGGSPHRQAGRRSGRSELEADRLPEVRELGELGWVLAPEAPMWVFLPFVWPSHARTWVPDRSTRWQIDTTTDGSGRVVEAECHPVTETEQETQEKDASADLAGVGIPPRPSGRLWLLRPVGGFEDLDAVLDHLCAQAEARGVPVGLSAAFAALCAAELEAAADAAG</sequence>
<feature type="compositionally biased region" description="Basic and acidic residues" evidence="1">
    <location>
        <begin position="89"/>
        <end position="102"/>
    </location>
</feature>
<feature type="region of interest" description="Disordered" evidence="1">
    <location>
        <begin position="89"/>
        <end position="108"/>
    </location>
</feature>